<keyword evidence="15" id="KW-0969">Cilium</keyword>
<dbReference type="FunFam" id="1.20.920.20:FF:000002">
    <property type="entry name" value="Cytoplasmic dynein 1 heavy chain"/>
    <property type="match status" value="1"/>
</dbReference>
<evidence type="ECO:0000256" key="18">
    <source>
        <dbReference type="ARBA" id="ARBA00023212"/>
    </source>
</evidence>
<dbReference type="Gene3D" id="1.20.1270.280">
    <property type="match status" value="1"/>
</dbReference>
<dbReference type="Gene3D" id="1.20.920.30">
    <property type="match status" value="1"/>
</dbReference>
<dbReference type="GO" id="GO:0030286">
    <property type="term" value="C:dynein complex"/>
    <property type="evidence" value="ECO:0007669"/>
    <property type="project" value="UniProtKB-KW"/>
</dbReference>
<dbReference type="Pfam" id="PF18198">
    <property type="entry name" value="AAA_lid_11"/>
    <property type="match status" value="1"/>
</dbReference>
<evidence type="ECO:0000256" key="10">
    <source>
        <dbReference type="ARBA" id="ARBA00022794"/>
    </source>
</evidence>
<dbReference type="Pfam" id="PF12781">
    <property type="entry name" value="AAA_9"/>
    <property type="match status" value="1"/>
</dbReference>
<dbReference type="InterPro" id="IPR024317">
    <property type="entry name" value="Dynein_heavy_chain_D4_dom"/>
</dbReference>
<dbReference type="FunFam" id="1.10.8.720:FF:000003">
    <property type="entry name" value="Cytoplasmic dynein heavy chain 2"/>
    <property type="match status" value="1"/>
</dbReference>
<dbReference type="Gene3D" id="1.20.920.20">
    <property type="match status" value="1"/>
</dbReference>
<dbReference type="Pfam" id="PF12777">
    <property type="entry name" value="MT"/>
    <property type="match status" value="1"/>
</dbReference>
<comment type="subcellular location">
    <subcellularLocation>
        <location evidence="1">Cell membrane</location>
        <topology evidence="1">Peripheral membrane protein</topology>
    </subcellularLocation>
    <subcellularLocation>
        <location evidence="2">Cell projection</location>
        <location evidence="2">Cilium</location>
        <location evidence="2">Flagellum</location>
    </subcellularLocation>
    <subcellularLocation>
        <location evidence="3">Cytoplasm</location>
        <location evidence="3">Cytoskeleton</location>
    </subcellularLocation>
</comment>
<dbReference type="SUPFAM" id="SSF52540">
    <property type="entry name" value="P-loop containing nucleoside triphosphate hydrolases"/>
    <property type="match status" value="4"/>
</dbReference>
<evidence type="ECO:0000256" key="9">
    <source>
        <dbReference type="ARBA" id="ARBA00022741"/>
    </source>
</evidence>
<dbReference type="GO" id="GO:0031514">
    <property type="term" value="C:motile cilium"/>
    <property type="evidence" value="ECO:0007669"/>
    <property type="project" value="UniProtKB-SubCell"/>
</dbReference>
<dbReference type="GO" id="GO:0005886">
    <property type="term" value="C:plasma membrane"/>
    <property type="evidence" value="ECO:0007669"/>
    <property type="project" value="UniProtKB-SubCell"/>
</dbReference>
<dbReference type="Pfam" id="PF08393">
    <property type="entry name" value="DHC_N2"/>
    <property type="match status" value="1"/>
</dbReference>
<dbReference type="PANTHER" id="PTHR45703">
    <property type="entry name" value="DYNEIN HEAVY CHAIN"/>
    <property type="match status" value="1"/>
</dbReference>
<dbReference type="Proteomes" id="UP001489004">
    <property type="component" value="Unassembled WGS sequence"/>
</dbReference>
<dbReference type="InterPro" id="IPR013594">
    <property type="entry name" value="Dynein_heavy_tail"/>
</dbReference>
<evidence type="ECO:0000256" key="17">
    <source>
        <dbReference type="ARBA" id="ARBA00023175"/>
    </source>
</evidence>
<dbReference type="Gene3D" id="1.20.58.1120">
    <property type="match status" value="1"/>
</dbReference>
<comment type="similarity">
    <text evidence="4">Belongs to the dynein heavy chain family.</text>
</comment>
<evidence type="ECO:0000256" key="2">
    <source>
        <dbReference type="ARBA" id="ARBA00004230"/>
    </source>
</evidence>
<keyword evidence="11" id="KW-0067">ATP-binding</keyword>
<dbReference type="InterPro" id="IPR043160">
    <property type="entry name" value="Dynein_C_barrel"/>
</dbReference>
<dbReference type="InterPro" id="IPR013602">
    <property type="entry name" value="Dynein_heavy_linker"/>
</dbReference>
<keyword evidence="10" id="KW-0970">Cilium biogenesis/degradation</keyword>
<evidence type="ECO:0000256" key="14">
    <source>
        <dbReference type="ARBA" id="ARBA00023054"/>
    </source>
</evidence>
<dbReference type="InterPro" id="IPR035706">
    <property type="entry name" value="AAA_9"/>
</dbReference>
<dbReference type="GO" id="GO:0005524">
    <property type="term" value="F:ATP binding"/>
    <property type="evidence" value="ECO:0007669"/>
    <property type="project" value="UniProtKB-KW"/>
</dbReference>
<keyword evidence="7" id="KW-0963">Cytoplasm</keyword>
<dbReference type="FunFam" id="3.40.50.300:FF:000598">
    <property type="entry name" value="Dynein cytoplasmic 2 heavy chain 1"/>
    <property type="match status" value="1"/>
</dbReference>
<evidence type="ECO:0000256" key="1">
    <source>
        <dbReference type="ARBA" id="ARBA00004202"/>
    </source>
</evidence>
<evidence type="ECO:0000256" key="6">
    <source>
        <dbReference type="ARBA" id="ARBA00022475"/>
    </source>
</evidence>
<evidence type="ECO:0000256" key="15">
    <source>
        <dbReference type="ARBA" id="ARBA00023069"/>
    </source>
</evidence>
<dbReference type="Gene3D" id="3.10.490.20">
    <property type="match status" value="1"/>
</dbReference>
<evidence type="ECO:0000256" key="11">
    <source>
        <dbReference type="ARBA" id="ARBA00022840"/>
    </source>
</evidence>
<dbReference type="InterPro" id="IPR004273">
    <property type="entry name" value="Dynein_heavy_D6_P-loop"/>
</dbReference>
<dbReference type="Pfam" id="PF12780">
    <property type="entry name" value="AAA_8"/>
    <property type="match status" value="1"/>
</dbReference>
<keyword evidence="18" id="KW-0206">Cytoskeleton</keyword>
<keyword evidence="17" id="KW-0505">Motor protein</keyword>
<dbReference type="InterPro" id="IPR054354">
    <property type="entry name" value="DYNC2H1-like_lid"/>
</dbReference>
<keyword evidence="14 21" id="KW-0175">Coiled coil</keyword>
<evidence type="ECO:0000313" key="25">
    <source>
        <dbReference type="Proteomes" id="UP001489004"/>
    </source>
</evidence>
<dbReference type="Pfam" id="PF08385">
    <property type="entry name" value="DHC_N1"/>
    <property type="match status" value="1"/>
</dbReference>
<dbReference type="GO" id="GO:0030030">
    <property type="term" value="P:cell projection organization"/>
    <property type="evidence" value="ECO:0007669"/>
    <property type="project" value="UniProtKB-KW"/>
</dbReference>
<dbReference type="InterPro" id="IPR049400">
    <property type="entry name" value="DYNC2H1_AAA_dom"/>
</dbReference>
<dbReference type="GO" id="GO:0005874">
    <property type="term" value="C:microtubule"/>
    <property type="evidence" value="ECO:0007669"/>
    <property type="project" value="UniProtKB-KW"/>
</dbReference>
<feature type="coiled-coil region" evidence="21">
    <location>
        <begin position="3103"/>
        <end position="3165"/>
    </location>
</feature>
<dbReference type="EMBL" id="JALJOR010000006">
    <property type="protein sequence ID" value="KAK9815706.1"/>
    <property type="molecule type" value="Genomic_DNA"/>
</dbReference>
<comment type="caution">
    <text evidence="24">The sequence shown here is derived from an EMBL/GenBank/DDBJ whole genome shotgun (WGS) entry which is preliminary data.</text>
</comment>
<reference evidence="24 25" key="1">
    <citation type="journal article" date="2024" name="Nat. Commun.">
        <title>Phylogenomics reveals the evolutionary origins of lichenization in chlorophyte algae.</title>
        <authorList>
            <person name="Puginier C."/>
            <person name="Libourel C."/>
            <person name="Otte J."/>
            <person name="Skaloud P."/>
            <person name="Haon M."/>
            <person name="Grisel S."/>
            <person name="Petersen M."/>
            <person name="Berrin J.G."/>
            <person name="Delaux P.M."/>
            <person name="Dal Grande F."/>
            <person name="Keller J."/>
        </authorList>
    </citation>
    <scope>NUCLEOTIDE SEQUENCE [LARGE SCALE GENOMIC DNA]</scope>
    <source>
        <strain evidence="24 25">SAG 2043</strain>
    </source>
</reference>
<feature type="domain" description="AAA+ ATPase" evidence="23">
    <location>
        <begin position="1983"/>
        <end position="2135"/>
    </location>
</feature>
<evidence type="ECO:0000256" key="5">
    <source>
        <dbReference type="ARBA" id="ARBA00022473"/>
    </source>
</evidence>
<dbReference type="Gene3D" id="3.40.50.300">
    <property type="entry name" value="P-loop containing nucleotide triphosphate hydrolases"/>
    <property type="match status" value="5"/>
</dbReference>
<dbReference type="Pfam" id="PF12775">
    <property type="entry name" value="AAA_7"/>
    <property type="match status" value="1"/>
</dbReference>
<dbReference type="GO" id="GO:0008569">
    <property type="term" value="F:minus-end-directed microtubule motor activity"/>
    <property type="evidence" value="ECO:0007669"/>
    <property type="project" value="InterPro"/>
</dbReference>
<evidence type="ECO:0000256" key="21">
    <source>
        <dbReference type="SAM" id="Coils"/>
    </source>
</evidence>
<dbReference type="Gene3D" id="1.10.8.720">
    <property type="entry name" value="Region D6 of dynein motor"/>
    <property type="match status" value="1"/>
</dbReference>
<dbReference type="Gene3D" id="1.20.140.100">
    <property type="entry name" value="Dynein heavy chain, N-terminal domain 2"/>
    <property type="match status" value="1"/>
</dbReference>
<keyword evidence="12" id="KW-0282">Flagellum</keyword>
<dbReference type="InterPro" id="IPR041228">
    <property type="entry name" value="Dynein_C"/>
</dbReference>
<evidence type="ECO:0000256" key="13">
    <source>
        <dbReference type="ARBA" id="ARBA00023017"/>
    </source>
</evidence>
<evidence type="ECO:0000256" key="20">
    <source>
        <dbReference type="ARBA" id="ARBA00023902"/>
    </source>
</evidence>
<feature type="compositionally biased region" description="Basic and acidic residues" evidence="22">
    <location>
        <begin position="466"/>
        <end position="477"/>
    </location>
</feature>
<keyword evidence="9" id="KW-0547">Nucleotide-binding</keyword>
<dbReference type="Pfam" id="PF18199">
    <property type="entry name" value="Dynein_C"/>
    <property type="match status" value="1"/>
</dbReference>
<dbReference type="PANTHER" id="PTHR45703:SF22">
    <property type="entry name" value="DYNEIN CYTOPLASMIC 2 HEAVY CHAIN 1"/>
    <property type="match status" value="1"/>
</dbReference>
<dbReference type="Pfam" id="PF12774">
    <property type="entry name" value="AAA_6"/>
    <property type="match status" value="1"/>
</dbReference>
<dbReference type="Pfam" id="PF22597">
    <property type="entry name" value="DYN_lid"/>
    <property type="match status" value="1"/>
</dbReference>
<keyword evidence="25" id="KW-1185">Reference proteome</keyword>
<sequence>MVGPLESDPRRTFITHAIADSISLPGQQASVSNYASGRPVIKLSNAAGYPEGCELQMLMTKTQAGPLTLHDIPTNLSISTVVTSPMDSLYHSLRSVYAPLLGGGEAAAGGAHQKGGGIPMNRQLQDLLSQLEAGLGMALRKGSQAKNSGLDLTAINAAPLQAILSPEDEIQLWADLAGDPGTPLALRKGAAQIEAAFRPLGPRFGALREAAGVDEEAVLELIDAAHQALEVVWEVRAPDMIGGFAYSQRRMAHLLGLLGHAVTSAVQQLLAGDIWRTPFADVEPALRGGLRIVGQWQRVVQDLTAVQWPSAQHAWEGRHGDEYLAAFHARLEEVVAIRETQAELAALLGMDEAESLVGEFAAPAWASARADYESRMGPGEQRISQKLRELIKTSLLPALTAANNDRGDRSASNGAQPHQVFAELKRYAGLLARPSVAAALQPEMAALVDQTDRHLSNLQAEFEHHREDIEHTTRERANGPSGSASASSAHQIGSIVWALQARQKVDRVIETLHIFAGSTRSQVGESAASTEAVAVDLRRELREWKDAQFKGWQAGTMDQLDEIKLDPSGRLLQVDPNTGHINLHYSEQLVVLLREVRQLQALGFLIRREVLAEVETAAKFYRHSLVLKQVVNFHNEMATQIIYTQKPMLTQLAIAFNDVLLKPTDSQGRPISWQNAAALEGYVRRLQQVAQQLTEKNRRLRHWHKLVGDKVVALMGCELVRGRERWASGVRELREVFVAVEREGFPEASQAGWRLHWDYQLYKALEHQYRRGLECIGETLPQTEIRIVFKQKRLQYEPALEDIRTAHYMKHLKPFLAIPLGFKGVSDASQSPGFFRHIVDSNIAGIAKVYTAAEALYTRLQDELKKWVDWVALGTVDLDEFVDQNLTDVADWDVNFRMLKAAGRDMEKLPNEVVIECYTVSLVAMKGAVEGQMRRLHDALLASLRRKAVADKDEVETFIADGRDFLAKPASSIEEIGNARQGAKALVDKLQFILELRRKVEEKNLLLRAMAAGGAGNTLAAVDMSGVDNAWEAFTGQLQRHEGHLEEQKDQLQGHVGRQVAEFQSKVAGFASRWHELKPRGVPSGDPSLVLVKIDSDARSLAELQDEAARLTTDCAHFSMDPPDFAALEALAEDVAATKAAWSRFGDFMKDRAELAHRDWLAVRDEVWRVEEFLSKWSKSTEGTAGTDPVAIILLKEIDSYRRCLPHLKFVRGAGWERKHWSQLFNLLKMQTKGPTAVTIETLTLAHFLDKAEALAAAAEEIKALDAQAQAEGILRKALEELQVWGLERRFSLSRYASPANPSKSCALIKEWKEVMTEIGDQQSLVASLRQSPYFHLFKDETIGWETRLATLAEGLLNLNAIQRKWVYLEPIFARGALPNEQPRFRKVDEQFRQLMTTTEADSLVVRFAEIPRIRETLAALVAQLDICQRALSDFLEEKRSIFPRFYFIGDDDLLEILGQAKDPAVIQAHLKKLFAGIHSVALADDKGSITAALSVEGERVELAAPVKVDEQVESWLGRLASGMQGTLQGLLHKAVQQREFKALPSQILCLADMLAFTQKAEAAIQRGHLPRLQAELRGQLAEYTGASWEGFRVMQLKIQALVLDLIHNLEIVETLIADGTTSLDDWSWSKQLRYYPGPSGGVAVKMAEAALEYSWEYQGNAPKLVYTPLTDKCYLTLTQGMALGYGGNPYGPAGTGKTESVKALGQALARQVLVFNCDGEFDFKSMNRIFMGLVKCGAWGCFDEFNRLEENVLSAVSQQIQLIQGAIKERKPQLELLGRTIDVNLAAGIFVTLNPAGKGYGGRSKLPDNLKALFRSVAMTVPDNELIAEVLLLAEGFQAAKDLGRKTVALFGLAKQLLSPQRHYDWGLRALKTCLSIAGKLLHEGRAKAAGRAGGEAAVLSPEAECQLIIRAVRLATLPKLTFDDNARFLALLADVFPNIQVAEVSDEEVQAAVIAAAADLKLELNPGQVEKVLQLHLACNQRIGVIIVGPSGSGKSTLWRLLQAALVRLARPPRTHVLNPKAVARHKLLGHMDADTREWTDGVLTAAARAVAKEPLDQHSFIVCDGDVDPEWIESLNSVLDDNRLLTLPSGERIQFTSNVNFIFECHSLQFASPATVSRCGMLFMSKEHTNVDCILASWLAKQPEALAGKLQDWVRDYFHRALAWVTDHPIALPTPVSGLVLAALSHLDGAASSREFVAGLARGFGANMEAPVRSAFVSKLGRWAGERDLLTPAGGLDPLALIRGEEVDPFAMAEALHGGKLCLMVTGGVAQDIALIAPWLKSGVPFLLVGPSGCGKSMLLAHCFANLRGTAVATMSCSAQTTAANVIQKLLQVCGTPVATANGRALRPKDSERLILYLRDINLPHPDKYDTIQVIAFLQQLLTYNGYYDDSLEFIGLERVQVVCSLNLATTVGRHALTQRFTALVRIAHISYPGADQLVVIYTQVLEKALQQAALQNPQLQLHAIAPKLAATMLDMYHGLRGYLSASDHRHYIFTPRHLTEWALGLQRYDLRSADLLQAFAYEAARVFRDRLVGPAAAARFDGLLSDALRAHWRTSLDSTPGLLFVTLATPVEERLASNAAAAPLSAWSRADLLAFVSDKLKGYEREHKELHIVLFGEVLERLARLDRVLSQPGGAALLCGSSGVGRRSALSLVAYMHHMELVSPATARGYGVAAFRADLKAVLLKAGVERVPVCLFLEDHQLEDPAILECINSLLSGGEVPGLFSNEELESSLAPLRDAAAAQGFMGQSLFGFFTAAVQRNLRIVVSMDPANPAFQARCEANPALFTRCSIQWLPQWGPEGAQAVPAAQLADLLADSPDELRRTLIAQLIAIHESRRGAPPRQFVTFVGMYRKLYVKKRDELTQQQTFLQGGLSKLAEAAVTVDTLSREAAQQRQLLQKKQGEAEAALQGITVAMEQASARRQEVAVLQKQLGSDQVVIADRRIGVESELTEVAPLIEEARRAVGQIRADHLNEIRSLKAPPDAIRDVLEGVLKLMGQADTSWNSMKRFLSNRSVKEEIINYDAHRITPEMRKSVEKLLEAKGNSFQQAVIYRASVAAAPLAAWVVANLKFSVVLEKVAPLESELNALTATFNQSQERISECEGQLQQLDGSVAQLKRDFEQRKGEEIELKAGLAKAEGTLTAAQELLSKLGGEKERWESQVAELGHALMKLPQGTLMAAAFITYLPGEPEDARAAAVATWAEILGLRERFALTQFLSSESEMLTWKAEGMPSDQLSKENAIVILQSLRTPLIIDPSTQASEWLTAHMTANNVTFEVATMHDDRFPKALELAVRFGKTLVVQEVDRIEPMLYPLLRGDLIRRGPRTVVHIGDKLVDFNDTFRLVLMTRNPAPHLPPDVVHLITVTNFTVTRSGLEGQLLGLTIQSERPELEAQRSELLHTEERLKVQLAALEKQLLHALATSQGNLLDNKALLDSLNETKAKSMTIASSLEGSRALQATLDEQREAYRSLAARGAALFFLMRDLRALSHMYQFSLNVFLGLFKKALLTSTPSSSVAARNAVLGASLTQLVCAYVGRSLFNADALTFGMHLAHCMAPQLCSPVEWDLLLGKLLGHATAVSVPLWVRDENRPAFIALATHCPDLVAACGLANGQAWGPWMLSSSPEAQLPSNKATAFQQLLLIQALRPDRLESAMTSFVQGGLGVPSIKPAALSLPSLVEHESTAGEPLLFITTPGADPSQELEEVAGRTVCADRYHQVAMGQGQTDAALQLLHACAQSGDWLCLKNLHLMVGWLPVLEKAVFALTPHQDFRLFLTSEPHPSFPSTLLEACLKVTFEAPPGLKRNLQRTYEAWGPQFVGAGTPLRAQLLFMLAWFHGIVQERRTYIPQGWSKFYEFSFSDLRSGADLIGLGTAGGKVPQWKYLHGLLENAIYGGRVDSPYDIKVLRAYLEQLFSPEAVGIAGARVRPLPGTRNLVAPASAHAPDYLAFIAGLPDADVPALFGLPANIDRAAQQANSARVITQLKQMATSQAAGGAFDRQSWTAQLGPLLKLWDSLIAANPQLQRLSNAMKAPPRAGAAASPLDAFVALECSKAQQLVGAMSAELSELAGLLNGTSGLTPAMQELGTSLVADSIPGTWEALWEGPPQPLLYCQAVAERAGALEQWAALAAAGQLWTSALTLSHLFNPGALLNALRQSAAQRLPTPIDNLKLVTSWEPSGLQGAVSITVTGLLIQSALFDGRRMSPVEPSSPTSSPIPAVTMAWIPQDHPDPIQPHLSLPLYLSDSREHVLADVQLPISSLEERRQWILAGAALFLAA</sequence>
<organism evidence="24 25">
    <name type="scientific">[Myrmecia] bisecta</name>
    <dbReference type="NCBI Taxonomy" id="41462"/>
    <lineage>
        <taxon>Eukaryota</taxon>
        <taxon>Viridiplantae</taxon>
        <taxon>Chlorophyta</taxon>
        <taxon>core chlorophytes</taxon>
        <taxon>Trebouxiophyceae</taxon>
        <taxon>Trebouxiales</taxon>
        <taxon>Trebouxiaceae</taxon>
        <taxon>Myrmecia</taxon>
    </lineage>
</organism>
<dbReference type="InterPro" id="IPR041658">
    <property type="entry name" value="AAA_lid_11"/>
</dbReference>
<proteinExistence type="inferred from homology"/>
<dbReference type="InterPro" id="IPR024743">
    <property type="entry name" value="Dynein_HC_stalk"/>
</dbReference>
<feature type="domain" description="AAA+ ATPase" evidence="23">
    <location>
        <begin position="2285"/>
        <end position="2434"/>
    </location>
</feature>
<protein>
    <recommendedName>
        <fullName evidence="20">Cytoplasmic dynein 2 heavy chain 1</fullName>
    </recommendedName>
</protein>
<keyword evidence="13" id="KW-0243">Dynein</keyword>
<gene>
    <name evidence="24" type="ORF">WJX72_008353</name>
</gene>
<dbReference type="FunFam" id="3.40.50.300:FF:000071">
    <property type="entry name" value="Cytoplasmic dynein heavy chain 1"/>
    <property type="match status" value="1"/>
</dbReference>
<dbReference type="InterPro" id="IPR035699">
    <property type="entry name" value="AAA_6"/>
</dbReference>
<keyword evidence="19" id="KW-0966">Cell projection</keyword>
<dbReference type="Gene3D" id="1.10.8.1220">
    <property type="match status" value="1"/>
</dbReference>
<dbReference type="GO" id="GO:0007018">
    <property type="term" value="P:microtubule-based movement"/>
    <property type="evidence" value="ECO:0007669"/>
    <property type="project" value="InterPro"/>
</dbReference>
<dbReference type="InterPro" id="IPR042228">
    <property type="entry name" value="Dynein_linker_3"/>
</dbReference>
<dbReference type="Gene3D" id="1.10.8.710">
    <property type="match status" value="1"/>
</dbReference>
<dbReference type="InterPro" id="IPR043157">
    <property type="entry name" value="Dynein_AAA1S"/>
</dbReference>
<feature type="domain" description="AAA+ ATPase" evidence="23">
    <location>
        <begin position="1687"/>
        <end position="1824"/>
    </location>
</feature>
<dbReference type="Gene3D" id="3.20.180.20">
    <property type="entry name" value="Dynein heavy chain, N-terminal domain 2"/>
    <property type="match status" value="1"/>
</dbReference>
<dbReference type="SMART" id="SM00382">
    <property type="entry name" value="AAA"/>
    <property type="match status" value="3"/>
</dbReference>
<keyword evidence="6" id="KW-1003">Cell membrane</keyword>
<dbReference type="InterPro" id="IPR027417">
    <property type="entry name" value="P-loop_NTPase"/>
</dbReference>
<dbReference type="InterPro" id="IPR026983">
    <property type="entry name" value="DHC"/>
</dbReference>
<evidence type="ECO:0000259" key="23">
    <source>
        <dbReference type="SMART" id="SM00382"/>
    </source>
</evidence>
<evidence type="ECO:0000313" key="24">
    <source>
        <dbReference type="EMBL" id="KAK9815706.1"/>
    </source>
</evidence>
<dbReference type="InterPro" id="IPR042222">
    <property type="entry name" value="Dynein_2_N"/>
</dbReference>
<evidence type="ECO:0000256" key="19">
    <source>
        <dbReference type="ARBA" id="ARBA00023273"/>
    </source>
</evidence>
<name>A0AAW1Q1V1_9CHLO</name>
<dbReference type="GO" id="GO:0045505">
    <property type="term" value="F:dynein intermediate chain binding"/>
    <property type="evidence" value="ECO:0007669"/>
    <property type="project" value="InterPro"/>
</dbReference>
<keyword evidence="8" id="KW-0493">Microtubule</keyword>
<feature type="region of interest" description="Disordered" evidence="22">
    <location>
        <begin position="466"/>
        <end position="487"/>
    </location>
</feature>
<keyword evidence="16" id="KW-0472">Membrane</keyword>
<dbReference type="GO" id="GO:0051959">
    <property type="term" value="F:dynein light intermediate chain binding"/>
    <property type="evidence" value="ECO:0007669"/>
    <property type="project" value="InterPro"/>
</dbReference>
<dbReference type="InterPro" id="IPR003593">
    <property type="entry name" value="AAA+_ATPase"/>
</dbReference>
<dbReference type="Pfam" id="PF21264">
    <property type="entry name" value="DYNC2H1_AAA_dom"/>
    <property type="match status" value="1"/>
</dbReference>
<evidence type="ECO:0000256" key="8">
    <source>
        <dbReference type="ARBA" id="ARBA00022701"/>
    </source>
</evidence>
<accession>A0AAW1Q1V1</accession>
<evidence type="ECO:0000256" key="22">
    <source>
        <dbReference type="SAM" id="MobiDB-lite"/>
    </source>
</evidence>
<evidence type="ECO:0000256" key="7">
    <source>
        <dbReference type="ARBA" id="ARBA00022490"/>
    </source>
</evidence>
<dbReference type="FunFam" id="3.40.50.300:FF:001685">
    <property type="entry name" value="Dynein heavy chain, putative"/>
    <property type="match status" value="1"/>
</dbReference>
<dbReference type="Gene3D" id="6.10.140.1060">
    <property type="match status" value="1"/>
</dbReference>
<evidence type="ECO:0000256" key="16">
    <source>
        <dbReference type="ARBA" id="ARBA00023136"/>
    </source>
</evidence>
<dbReference type="InterPro" id="IPR042219">
    <property type="entry name" value="AAA_lid_11_sf"/>
</dbReference>
<keyword evidence="5" id="KW-0217">Developmental protein</keyword>
<dbReference type="FunFam" id="3.20.180.20:FF:000002">
    <property type="entry name" value="Cytoplasmic dynein heavy chain 1"/>
    <property type="match status" value="1"/>
</dbReference>
<dbReference type="Pfam" id="PF03028">
    <property type="entry name" value="Dynein_heavy"/>
    <property type="match status" value="1"/>
</dbReference>
<evidence type="ECO:0000256" key="3">
    <source>
        <dbReference type="ARBA" id="ARBA00004245"/>
    </source>
</evidence>
<evidence type="ECO:0000256" key="4">
    <source>
        <dbReference type="ARBA" id="ARBA00008887"/>
    </source>
</evidence>
<evidence type="ECO:0000256" key="12">
    <source>
        <dbReference type="ARBA" id="ARBA00022846"/>
    </source>
</evidence>